<gene>
    <name evidence="1" type="ORF">JOF29_000237</name>
</gene>
<accession>A0ABS4UBY1</accession>
<dbReference type="RefSeq" id="WP_209692359.1">
    <property type="nucleotide sequence ID" value="NZ_BAAAVU010000028.1"/>
</dbReference>
<proteinExistence type="predicted"/>
<protein>
    <submittedName>
        <fullName evidence="1">Uncharacterized protein</fullName>
    </submittedName>
</protein>
<organism evidence="1 2">
    <name type="scientific">Kribbella aluminosa</name>
    <dbReference type="NCBI Taxonomy" id="416017"/>
    <lineage>
        <taxon>Bacteria</taxon>
        <taxon>Bacillati</taxon>
        <taxon>Actinomycetota</taxon>
        <taxon>Actinomycetes</taxon>
        <taxon>Propionibacteriales</taxon>
        <taxon>Kribbellaceae</taxon>
        <taxon>Kribbella</taxon>
    </lineage>
</organism>
<reference evidence="1 2" key="1">
    <citation type="submission" date="2021-03" db="EMBL/GenBank/DDBJ databases">
        <title>Sequencing the genomes of 1000 actinobacteria strains.</title>
        <authorList>
            <person name="Klenk H.-P."/>
        </authorList>
    </citation>
    <scope>NUCLEOTIDE SEQUENCE [LARGE SCALE GENOMIC DNA]</scope>
    <source>
        <strain evidence="1 2">DSM 18824</strain>
    </source>
</reference>
<dbReference type="EMBL" id="JAGINT010000001">
    <property type="protein sequence ID" value="MBP2349154.1"/>
    <property type="molecule type" value="Genomic_DNA"/>
</dbReference>
<name>A0ABS4UBY1_9ACTN</name>
<sequence length="238" mass="25771">MGASMSTAYVAALPDAMLDWDAGSEALDEITDPSAFGWDSFELETQAEFLDDDGGIPEEPTFEMADLATLKKYGRRVLTELKDALDTPDVTLLTIGGYWIYLTGGLDVDAGVDDEYGAIYASLGLPDLVMKAVGFVPKPEYPPSRRSGAQGDATDTDIVDAIALGLGTKPKWQGRAELTWIADAIGEVRPHPYDADPVDYYEDFTGRTGFDPLNDAFLSRYVGERATADDHPDEQKAG</sequence>
<dbReference type="Proteomes" id="UP000755585">
    <property type="component" value="Unassembled WGS sequence"/>
</dbReference>
<comment type="caution">
    <text evidence="1">The sequence shown here is derived from an EMBL/GenBank/DDBJ whole genome shotgun (WGS) entry which is preliminary data.</text>
</comment>
<evidence type="ECO:0000313" key="2">
    <source>
        <dbReference type="Proteomes" id="UP000755585"/>
    </source>
</evidence>
<evidence type="ECO:0000313" key="1">
    <source>
        <dbReference type="EMBL" id="MBP2349154.1"/>
    </source>
</evidence>
<keyword evidence="2" id="KW-1185">Reference proteome</keyword>